<accession>A0A067Q8X4</accession>
<keyword evidence="3" id="KW-1185">Reference proteome</keyword>
<feature type="compositionally biased region" description="Basic and acidic residues" evidence="1">
    <location>
        <begin position="14"/>
        <end position="28"/>
    </location>
</feature>
<protein>
    <submittedName>
        <fullName evidence="2">Uncharacterized protein</fullName>
    </submittedName>
</protein>
<dbReference type="OrthoDB" id="7344096at2759"/>
<sequence>MNDLEASPSSTTTPHRDLPTSDDKREAEAAARIQRAWRDRGMTSAHARWNDAAVHTRMKLDRTAADKGKNDVQSRWARAVFSAGRLQDDDKTLSQGGFHDPDRMSKILETQHWLELIDGKHRYGSNRPLIPPPECFLPFYTSICSTITGGGGKKTLQRISSTGHFFQNLSCSHTFLTSLTT</sequence>
<evidence type="ECO:0000313" key="2">
    <source>
        <dbReference type="EMBL" id="KDQ63488.1"/>
    </source>
</evidence>
<dbReference type="HOGENOM" id="CLU_1489226_0_0_1"/>
<dbReference type="AlphaFoldDB" id="A0A067Q8X4"/>
<dbReference type="EMBL" id="KL197710">
    <property type="protein sequence ID" value="KDQ63488.1"/>
    <property type="molecule type" value="Genomic_DNA"/>
</dbReference>
<proteinExistence type="predicted"/>
<evidence type="ECO:0000313" key="3">
    <source>
        <dbReference type="Proteomes" id="UP000027265"/>
    </source>
</evidence>
<name>A0A067Q8X4_9AGAM</name>
<dbReference type="InParanoid" id="A0A067Q8X4"/>
<evidence type="ECO:0000256" key="1">
    <source>
        <dbReference type="SAM" id="MobiDB-lite"/>
    </source>
</evidence>
<reference evidence="3" key="1">
    <citation type="journal article" date="2014" name="Proc. Natl. Acad. Sci. U.S.A.">
        <title>Extensive sampling of basidiomycete genomes demonstrates inadequacy of the white-rot/brown-rot paradigm for wood decay fungi.</title>
        <authorList>
            <person name="Riley R."/>
            <person name="Salamov A.A."/>
            <person name="Brown D.W."/>
            <person name="Nagy L.G."/>
            <person name="Floudas D."/>
            <person name="Held B.W."/>
            <person name="Levasseur A."/>
            <person name="Lombard V."/>
            <person name="Morin E."/>
            <person name="Otillar R."/>
            <person name="Lindquist E.A."/>
            <person name="Sun H."/>
            <person name="LaButti K.M."/>
            <person name="Schmutz J."/>
            <person name="Jabbour D."/>
            <person name="Luo H."/>
            <person name="Baker S.E."/>
            <person name="Pisabarro A.G."/>
            <person name="Walton J.D."/>
            <person name="Blanchette R.A."/>
            <person name="Henrissat B."/>
            <person name="Martin F."/>
            <person name="Cullen D."/>
            <person name="Hibbett D.S."/>
            <person name="Grigoriev I.V."/>
        </authorList>
    </citation>
    <scope>NUCLEOTIDE SEQUENCE [LARGE SCALE GENOMIC DNA]</scope>
    <source>
        <strain evidence="3">MUCL 33604</strain>
    </source>
</reference>
<gene>
    <name evidence="2" type="ORF">JAAARDRAFT_380235</name>
</gene>
<feature type="region of interest" description="Disordered" evidence="1">
    <location>
        <begin position="1"/>
        <end position="28"/>
    </location>
</feature>
<organism evidence="2 3">
    <name type="scientific">Jaapia argillacea MUCL 33604</name>
    <dbReference type="NCBI Taxonomy" id="933084"/>
    <lineage>
        <taxon>Eukaryota</taxon>
        <taxon>Fungi</taxon>
        <taxon>Dikarya</taxon>
        <taxon>Basidiomycota</taxon>
        <taxon>Agaricomycotina</taxon>
        <taxon>Agaricomycetes</taxon>
        <taxon>Agaricomycetidae</taxon>
        <taxon>Jaapiales</taxon>
        <taxon>Jaapiaceae</taxon>
        <taxon>Jaapia</taxon>
    </lineage>
</organism>
<dbReference type="STRING" id="933084.A0A067Q8X4"/>
<dbReference type="Proteomes" id="UP000027265">
    <property type="component" value="Unassembled WGS sequence"/>
</dbReference>